<evidence type="ECO:0000256" key="1">
    <source>
        <dbReference type="SAM" id="Phobius"/>
    </source>
</evidence>
<organism evidence="2 3">
    <name type="scientific">Platanthera guangdongensis</name>
    <dbReference type="NCBI Taxonomy" id="2320717"/>
    <lineage>
        <taxon>Eukaryota</taxon>
        <taxon>Viridiplantae</taxon>
        <taxon>Streptophyta</taxon>
        <taxon>Embryophyta</taxon>
        <taxon>Tracheophyta</taxon>
        <taxon>Spermatophyta</taxon>
        <taxon>Magnoliopsida</taxon>
        <taxon>Liliopsida</taxon>
        <taxon>Asparagales</taxon>
        <taxon>Orchidaceae</taxon>
        <taxon>Orchidoideae</taxon>
        <taxon>Orchideae</taxon>
        <taxon>Orchidinae</taxon>
        <taxon>Platanthera</taxon>
    </lineage>
</organism>
<name>A0ABR2LMT6_9ASPA</name>
<evidence type="ECO:0000313" key="3">
    <source>
        <dbReference type="Proteomes" id="UP001412067"/>
    </source>
</evidence>
<protein>
    <submittedName>
        <fullName evidence="2">Uncharacterized protein</fullName>
    </submittedName>
</protein>
<accession>A0ABR2LMT6</accession>
<evidence type="ECO:0000313" key="2">
    <source>
        <dbReference type="EMBL" id="KAK8945337.1"/>
    </source>
</evidence>
<keyword evidence="1" id="KW-0472">Membrane</keyword>
<keyword evidence="1" id="KW-0812">Transmembrane</keyword>
<keyword evidence="3" id="KW-1185">Reference proteome</keyword>
<sequence>MATSGGGELWWWAASSGQLAAGVALYRRGRGGSGAAMPFMAFAISTLIIGAGAAAGVGALHSSGIHTFDLTSPTNWGILKLQGETANERLHFFGGRRLQLSKIGVQPLGFLSVSDMIHFFELLVMTPTSHFEQHTSSIMMLKKEN</sequence>
<gene>
    <name evidence="2" type="ORF">KSP40_PGU016374</name>
</gene>
<keyword evidence="1" id="KW-1133">Transmembrane helix</keyword>
<dbReference type="EMBL" id="JBBWWR010000017">
    <property type="protein sequence ID" value="KAK8945337.1"/>
    <property type="molecule type" value="Genomic_DNA"/>
</dbReference>
<feature type="transmembrane region" description="Helical" evidence="1">
    <location>
        <begin position="39"/>
        <end position="60"/>
    </location>
</feature>
<dbReference type="PANTHER" id="PTHR37744">
    <property type="entry name" value="STAR LIPID TRANSFER-LIKE PROTEIN"/>
    <property type="match status" value="1"/>
</dbReference>
<dbReference type="Proteomes" id="UP001412067">
    <property type="component" value="Unassembled WGS sequence"/>
</dbReference>
<reference evidence="2 3" key="1">
    <citation type="journal article" date="2022" name="Nat. Plants">
        <title>Genomes of leafy and leafless Platanthera orchids illuminate the evolution of mycoheterotrophy.</title>
        <authorList>
            <person name="Li M.H."/>
            <person name="Liu K.W."/>
            <person name="Li Z."/>
            <person name="Lu H.C."/>
            <person name="Ye Q.L."/>
            <person name="Zhang D."/>
            <person name="Wang J.Y."/>
            <person name="Li Y.F."/>
            <person name="Zhong Z.M."/>
            <person name="Liu X."/>
            <person name="Yu X."/>
            <person name="Liu D.K."/>
            <person name="Tu X.D."/>
            <person name="Liu B."/>
            <person name="Hao Y."/>
            <person name="Liao X.Y."/>
            <person name="Jiang Y.T."/>
            <person name="Sun W.H."/>
            <person name="Chen J."/>
            <person name="Chen Y.Q."/>
            <person name="Ai Y."/>
            <person name="Zhai J.W."/>
            <person name="Wu S.S."/>
            <person name="Zhou Z."/>
            <person name="Hsiao Y.Y."/>
            <person name="Wu W.L."/>
            <person name="Chen Y.Y."/>
            <person name="Lin Y.F."/>
            <person name="Hsu J.L."/>
            <person name="Li C.Y."/>
            <person name="Wang Z.W."/>
            <person name="Zhao X."/>
            <person name="Zhong W.Y."/>
            <person name="Ma X.K."/>
            <person name="Ma L."/>
            <person name="Huang J."/>
            <person name="Chen G.Z."/>
            <person name="Huang M.Z."/>
            <person name="Huang L."/>
            <person name="Peng D.H."/>
            <person name="Luo Y.B."/>
            <person name="Zou S.Q."/>
            <person name="Chen S.P."/>
            <person name="Lan S."/>
            <person name="Tsai W.C."/>
            <person name="Van de Peer Y."/>
            <person name="Liu Z.J."/>
        </authorList>
    </citation>
    <scope>NUCLEOTIDE SEQUENCE [LARGE SCALE GENOMIC DNA]</scope>
    <source>
        <strain evidence="2">Lor288</strain>
    </source>
</reference>
<dbReference type="PANTHER" id="PTHR37744:SF1">
    <property type="entry name" value="STAR LIPID TRANSFER-LIKE PROTEIN"/>
    <property type="match status" value="1"/>
</dbReference>
<proteinExistence type="predicted"/>
<comment type="caution">
    <text evidence="2">The sequence shown here is derived from an EMBL/GenBank/DDBJ whole genome shotgun (WGS) entry which is preliminary data.</text>
</comment>